<accession>A0A410H277</accession>
<sequence length="585" mass="66471">MIVSYFFKVGLWASLGVSVAGLTACSGTSGSKTQDVEIITLDGPQTVQQVTAMFDDDWLLNTKVHHRASSYIPSQCYTRTEGQNGKVHNPCFTCHSTPKAPTYIDDTSFQMAYEFRDTSRKNPWINLFKDRTEAVANISDDTIMEYVRQSNYFDEDGRIILAETLKDVPKNWDFNGDGEWNGYRPDCYFNFDSEGFDRTPSGEDSGWRSFGYTPFLGTFWPTNGSTDDVIMRLAPAFRKDENGAWDRDVYRLNLAIVEALIKRRNVSIPPTDETLYQVDLNKDGELGQATEVVYDWAPLEGRYMSYVGQAKQQLAQKKVHLAGGLYPEGTEFIHSVRYIDFDENGDIRMSPRFKELRYGIKTNWNTYTQLRNVAMEELKEAHDFPDRLRYVQGSPEGGMLSGVGWTYQGFIEDQNGDLRPQSYEESLNCIGCHAGISQTTDTSFAFPRKLDADAFQGGWYHWTQKGLSGIPEPKWSDGTYEYTQYLLENGSGNEFRNNPEVIAKFFDEKGEVKPEALERLHGDIGYLLLPSPERAKALNKAYKVIVDEQSYIYGRTPHIKSLKDTVWLEPPADEPTGVKEAVLIP</sequence>
<dbReference type="Proteomes" id="UP000285478">
    <property type="component" value="Chromosome"/>
</dbReference>
<keyword evidence="1" id="KW-0732">Signal</keyword>
<organism evidence="2 3">
    <name type="scientific">Hydrogenovibrio thermophilus</name>
    <dbReference type="NCBI Taxonomy" id="265883"/>
    <lineage>
        <taxon>Bacteria</taxon>
        <taxon>Pseudomonadati</taxon>
        <taxon>Pseudomonadota</taxon>
        <taxon>Gammaproteobacteria</taxon>
        <taxon>Thiotrichales</taxon>
        <taxon>Piscirickettsiaceae</taxon>
        <taxon>Hydrogenovibrio</taxon>
    </lineage>
</organism>
<reference evidence="2 3" key="1">
    <citation type="journal article" date="2018" name="Environ. Microbiol.">
        <title>Genomes of ubiquitous marine and hypersaline Hydrogenovibrio, Thiomicrorhabdus and Thiomicrospira spp. encode a diversity of mechanisms to sustain chemolithoautotrophy in heterogeneous environments.</title>
        <authorList>
            <person name="Scott K.M."/>
            <person name="Williams J."/>
            <person name="Porter C.M.B."/>
            <person name="Russel S."/>
            <person name="Harmer T.L."/>
            <person name="Paul J.H."/>
            <person name="Antonen K.M."/>
            <person name="Bridges M.K."/>
            <person name="Camper G.J."/>
            <person name="Campla C.K."/>
            <person name="Casella L.G."/>
            <person name="Chase E."/>
            <person name="Conrad J.W."/>
            <person name="Cruz M.C."/>
            <person name="Dunlap D.S."/>
            <person name="Duran L."/>
            <person name="Fahsbender E.M."/>
            <person name="Goldsmith D.B."/>
            <person name="Keeley R.F."/>
            <person name="Kondoff M.R."/>
            <person name="Kussy B.I."/>
            <person name="Lane M.K."/>
            <person name="Lawler S."/>
            <person name="Leigh B.A."/>
            <person name="Lewis C."/>
            <person name="Lostal L.M."/>
            <person name="Marking D."/>
            <person name="Mancera P.A."/>
            <person name="McClenthan E.C."/>
            <person name="McIntyre E.A."/>
            <person name="Mine J.A."/>
            <person name="Modi S."/>
            <person name="Moore B.D."/>
            <person name="Morgan W.A."/>
            <person name="Nelson K.M."/>
            <person name="Nguyen K.N."/>
            <person name="Ogburn N."/>
            <person name="Parrino D.G."/>
            <person name="Pedapudi A.D."/>
            <person name="Pelham R.P."/>
            <person name="Preece A.M."/>
            <person name="Rampersad E.A."/>
            <person name="Richardson J.C."/>
            <person name="Rodgers C.M."/>
            <person name="Schaffer B.L."/>
            <person name="Sheridan N.E."/>
            <person name="Solone M.R."/>
            <person name="Staley Z.R."/>
            <person name="Tabuchi M."/>
            <person name="Waide R.J."/>
            <person name="Wanjugi P.W."/>
            <person name="Young S."/>
            <person name="Clum A."/>
            <person name="Daum C."/>
            <person name="Huntemann M."/>
            <person name="Ivanova N."/>
            <person name="Kyrpides N."/>
            <person name="Mikhailova N."/>
            <person name="Palaniappan K."/>
            <person name="Pillay M."/>
            <person name="Reddy T.B.K."/>
            <person name="Shapiro N."/>
            <person name="Stamatis D."/>
            <person name="Varghese N."/>
            <person name="Woyke T."/>
            <person name="Boden R."/>
            <person name="Freyermuth S.K."/>
            <person name="Kerfeld C.A."/>
        </authorList>
    </citation>
    <scope>NUCLEOTIDE SEQUENCE [LARGE SCALE GENOMIC DNA]</scope>
    <source>
        <strain evidence="2 3">JR-2</strain>
    </source>
</reference>
<proteinExistence type="predicted"/>
<evidence type="ECO:0008006" key="4">
    <source>
        <dbReference type="Google" id="ProtNLM"/>
    </source>
</evidence>
<feature type="chain" id="PRO_5019359457" description="Lipoprotein" evidence="1">
    <location>
        <begin position="20"/>
        <end position="585"/>
    </location>
</feature>
<dbReference type="EMBL" id="CP035033">
    <property type="protein sequence ID" value="QAB15048.1"/>
    <property type="molecule type" value="Genomic_DNA"/>
</dbReference>
<gene>
    <name evidence="2" type="ORF">EPV75_04855</name>
</gene>
<keyword evidence="3" id="KW-1185">Reference proteome</keyword>
<evidence type="ECO:0000256" key="1">
    <source>
        <dbReference type="SAM" id="SignalP"/>
    </source>
</evidence>
<feature type="signal peptide" evidence="1">
    <location>
        <begin position="1"/>
        <end position="19"/>
    </location>
</feature>
<dbReference type="KEGG" id="htr:EPV75_04855"/>
<evidence type="ECO:0000313" key="3">
    <source>
        <dbReference type="Proteomes" id="UP000285478"/>
    </source>
</evidence>
<evidence type="ECO:0000313" key="2">
    <source>
        <dbReference type="EMBL" id="QAB15048.1"/>
    </source>
</evidence>
<dbReference type="RefSeq" id="WP_128384649.1">
    <property type="nucleotide sequence ID" value="NZ_CP035033.1"/>
</dbReference>
<dbReference type="AlphaFoldDB" id="A0A410H277"/>
<name>A0A410H277_9GAMM</name>
<protein>
    <recommendedName>
        <fullName evidence="4">Lipoprotein</fullName>
    </recommendedName>
</protein>